<feature type="compositionally biased region" description="Polar residues" evidence="1">
    <location>
        <begin position="60"/>
        <end position="72"/>
    </location>
</feature>
<feature type="transmembrane region" description="Helical" evidence="2">
    <location>
        <begin position="307"/>
        <end position="332"/>
    </location>
</feature>
<dbReference type="InterPro" id="IPR025403">
    <property type="entry name" value="TgpA-like_C"/>
</dbReference>
<feature type="region of interest" description="Disordered" evidence="1">
    <location>
        <begin position="435"/>
        <end position="474"/>
    </location>
</feature>
<reference evidence="4 5" key="1">
    <citation type="journal article" date="2014" name="PLoS Genet.">
        <title>Phylogenetically driven sequencing of extremely halophilic archaea reveals strategies for static and dynamic osmo-response.</title>
        <authorList>
            <person name="Becker E.A."/>
            <person name="Seitzer P.M."/>
            <person name="Tritt A."/>
            <person name="Larsen D."/>
            <person name="Krusor M."/>
            <person name="Yao A.I."/>
            <person name="Wu D."/>
            <person name="Madern D."/>
            <person name="Eisen J.A."/>
            <person name="Darling A.E."/>
            <person name="Facciotti M.T."/>
        </authorList>
    </citation>
    <scope>NUCLEOTIDE SEQUENCE [LARGE SCALE GENOMIC DNA]</scope>
    <source>
        <strain evidence="4 5">JCM 10990</strain>
    </source>
</reference>
<feature type="compositionally biased region" description="Acidic residues" evidence="1">
    <location>
        <begin position="562"/>
        <end position="576"/>
    </location>
</feature>
<feature type="region of interest" description="Disordered" evidence="1">
    <location>
        <begin position="27"/>
        <end position="94"/>
    </location>
</feature>
<gene>
    <name evidence="4" type="ORF">C482_00300</name>
</gene>
<evidence type="ECO:0000256" key="2">
    <source>
        <dbReference type="SAM" id="Phobius"/>
    </source>
</evidence>
<dbReference type="STRING" id="1227492.C482_00300"/>
<feature type="domain" description="Protein-glutamine gamma-glutamyltransferase-like C-terminal" evidence="3">
    <location>
        <begin position="477"/>
        <end position="543"/>
    </location>
</feature>
<evidence type="ECO:0000259" key="3">
    <source>
        <dbReference type="Pfam" id="PF13559"/>
    </source>
</evidence>
<organism evidence="4 5">
    <name type="scientific">Natrialba chahannaoensis JCM 10990</name>
    <dbReference type="NCBI Taxonomy" id="1227492"/>
    <lineage>
        <taxon>Archaea</taxon>
        <taxon>Methanobacteriati</taxon>
        <taxon>Methanobacteriota</taxon>
        <taxon>Stenosarchaea group</taxon>
        <taxon>Halobacteria</taxon>
        <taxon>Halobacteriales</taxon>
        <taxon>Natrialbaceae</taxon>
        <taxon>Natrialba</taxon>
    </lineage>
</organism>
<dbReference type="PATRIC" id="fig|1227492.4.peg.41"/>
<sequence length="576" mass="60878">MSDARRLLFVAGCLVCLLAAASALPAADPRLDAPGSDENVSTTGSWDTLAESADPIEMVTNVSDTGDSSSESAPEDAGPSHAIELKGDPEPGGELTVVIADSSPVTDRTIEVDGERAGETEHDGRVDITVPYAEEMTIDVVETNQSRTVDIETDAAIEPAPGAAPNRDLEIAAAVGSTPVESGTVYLDDEQIGTTAENGTATVPLPETAEPTTVRVERGPVSGERTIDVQEPTVEFASPLLLPGMPAPVQVSADGTGVPNASVVTESGSSATTGDDGTARIRLPFDDEATVTSTVGAETATASVDDLYLRLTTLVVIVPGFVLGAVVTYVRVVPSKHKHNRQQLSALFVGLAGIFDDLATVVGKISHSLRNASLPRVGPTLKRLLSLRHLGRSLPRLVPSLPSTPSVGSLLPSIWSLSWGRSSDRKRRLGSILSRRRDTDDADNDTADDHTDTESAATGSLYSEEPLEPRSPRSEVRAIWHAVLDRLRVHNRETQTPGEVTRDALERGYPSVSMRRLATVFRELEYGDREPSADRVLSARAAAANVMESDPDETAASADTTGAEETDSANEEGEDQ</sequence>
<evidence type="ECO:0000256" key="1">
    <source>
        <dbReference type="SAM" id="MobiDB-lite"/>
    </source>
</evidence>
<protein>
    <recommendedName>
        <fullName evidence="3">Protein-glutamine gamma-glutamyltransferase-like C-terminal domain-containing protein</fullName>
    </recommendedName>
</protein>
<evidence type="ECO:0000313" key="5">
    <source>
        <dbReference type="Proteomes" id="UP000011693"/>
    </source>
</evidence>
<accession>M0B5M3</accession>
<keyword evidence="2" id="KW-0812">Transmembrane</keyword>
<proteinExistence type="predicted"/>
<keyword evidence="5" id="KW-1185">Reference proteome</keyword>
<comment type="caution">
    <text evidence="4">The sequence shown here is derived from an EMBL/GenBank/DDBJ whole genome shotgun (WGS) entry which is preliminary data.</text>
</comment>
<keyword evidence="2" id="KW-0472">Membrane</keyword>
<dbReference type="Proteomes" id="UP000011693">
    <property type="component" value="Unassembled WGS sequence"/>
</dbReference>
<dbReference type="EMBL" id="AOIN01000008">
    <property type="protein sequence ID" value="ELZ06216.1"/>
    <property type="molecule type" value="Genomic_DNA"/>
</dbReference>
<feature type="region of interest" description="Disordered" evidence="1">
    <location>
        <begin position="541"/>
        <end position="576"/>
    </location>
</feature>
<keyword evidence="2" id="KW-1133">Transmembrane helix</keyword>
<dbReference type="OrthoDB" id="206550at2157"/>
<dbReference type="Pfam" id="PF13559">
    <property type="entry name" value="DUF4129"/>
    <property type="match status" value="1"/>
</dbReference>
<dbReference type="AlphaFoldDB" id="M0B5M3"/>
<evidence type="ECO:0000313" key="4">
    <source>
        <dbReference type="EMBL" id="ELZ06216.1"/>
    </source>
</evidence>
<dbReference type="RefSeq" id="WP_006165258.1">
    <property type="nucleotide sequence ID" value="NZ_AOIN01000008.1"/>
</dbReference>
<name>M0B5M3_9EURY</name>